<gene>
    <name evidence="2" type="ORF">FAA97_20310</name>
</gene>
<dbReference type="Pfam" id="PF11666">
    <property type="entry name" value="DUF2933"/>
    <property type="match status" value="1"/>
</dbReference>
<dbReference type="AlphaFoldDB" id="A0A4S8NRT1"/>
<keyword evidence="1" id="KW-0472">Membrane</keyword>
<comment type="caution">
    <text evidence="2">The sequence shown here is derived from an EMBL/GenBank/DDBJ whole genome shotgun (WGS) entry which is preliminary data.</text>
</comment>
<name>A0A4S8NRT1_9HYPH</name>
<accession>A0A4S8NRT1</accession>
<proteinExistence type="predicted"/>
<dbReference type="RefSeq" id="WP_136600405.1">
    <property type="nucleotide sequence ID" value="NZ_STGV01000010.1"/>
</dbReference>
<keyword evidence="1" id="KW-0812">Transmembrane</keyword>
<evidence type="ECO:0000313" key="2">
    <source>
        <dbReference type="EMBL" id="THV19818.1"/>
    </source>
</evidence>
<sequence length="61" mass="7149">MTANRTLLLMGASLALILVFYILREHWGHVLGYLPYLILLACPLMHLFHRHGGHDHRDHRH</sequence>
<organism evidence="2 3">
    <name type="scientific">Peteryoungia ipomoeae</name>
    <dbReference type="NCBI Taxonomy" id="1210932"/>
    <lineage>
        <taxon>Bacteria</taxon>
        <taxon>Pseudomonadati</taxon>
        <taxon>Pseudomonadota</taxon>
        <taxon>Alphaproteobacteria</taxon>
        <taxon>Hyphomicrobiales</taxon>
        <taxon>Rhizobiaceae</taxon>
        <taxon>Peteryoungia</taxon>
    </lineage>
</organism>
<dbReference type="InterPro" id="IPR021682">
    <property type="entry name" value="DUF2933"/>
</dbReference>
<dbReference type="OrthoDB" id="8400790at2"/>
<feature type="transmembrane region" description="Helical" evidence="1">
    <location>
        <begin position="30"/>
        <end position="48"/>
    </location>
</feature>
<reference evidence="2 3" key="1">
    <citation type="submission" date="2019-04" db="EMBL/GenBank/DDBJ databases">
        <title>Genome sequence of strain shin9-1.</title>
        <authorList>
            <person name="Gao J."/>
            <person name="Sun J."/>
        </authorList>
    </citation>
    <scope>NUCLEOTIDE SEQUENCE [LARGE SCALE GENOMIC DNA]</scope>
    <source>
        <strain evidence="3">shin9-1</strain>
    </source>
</reference>
<keyword evidence="3" id="KW-1185">Reference proteome</keyword>
<dbReference type="EMBL" id="STGV01000010">
    <property type="protein sequence ID" value="THV19818.1"/>
    <property type="molecule type" value="Genomic_DNA"/>
</dbReference>
<keyword evidence="1" id="KW-1133">Transmembrane helix</keyword>
<feature type="transmembrane region" description="Helical" evidence="1">
    <location>
        <begin position="7"/>
        <end position="24"/>
    </location>
</feature>
<protein>
    <submittedName>
        <fullName evidence="2">DUF2933 domain-containing protein</fullName>
    </submittedName>
</protein>
<evidence type="ECO:0000256" key="1">
    <source>
        <dbReference type="SAM" id="Phobius"/>
    </source>
</evidence>
<dbReference type="Proteomes" id="UP000308828">
    <property type="component" value="Unassembled WGS sequence"/>
</dbReference>
<evidence type="ECO:0000313" key="3">
    <source>
        <dbReference type="Proteomes" id="UP000308828"/>
    </source>
</evidence>